<dbReference type="GO" id="GO:0006352">
    <property type="term" value="P:DNA-templated transcription initiation"/>
    <property type="evidence" value="ECO:0007669"/>
    <property type="project" value="InterPro"/>
</dbReference>
<dbReference type="NCBIfam" id="TIGR02985">
    <property type="entry name" value="Sig70_bacteroi1"/>
    <property type="match status" value="1"/>
</dbReference>
<comment type="similarity">
    <text evidence="1">Belongs to the sigma-70 factor family. ECF subfamily.</text>
</comment>
<keyword evidence="4" id="KW-0804">Transcription</keyword>
<dbReference type="GO" id="GO:0016987">
    <property type="term" value="F:sigma factor activity"/>
    <property type="evidence" value="ECO:0007669"/>
    <property type="project" value="UniProtKB-KW"/>
</dbReference>
<dbReference type="InterPro" id="IPR036388">
    <property type="entry name" value="WH-like_DNA-bd_sf"/>
</dbReference>
<keyword evidence="2" id="KW-0805">Transcription regulation</keyword>
<dbReference type="InterPro" id="IPR014284">
    <property type="entry name" value="RNA_pol_sigma-70_dom"/>
</dbReference>
<keyword evidence="3" id="KW-0731">Sigma factor</keyword>
<dbReference type="InterPro" id="IPR014327">
    <property type="entry name" value="RNA_pol_sigma70_bacteroid"/>
</dbReference>
<dbReference type="NCBIfam" id="TIGR02937">
    <property type="entry name" value="sigma70-ECF"/>
    <property type="match status" value="1"/>
</dbReference>
<evidence type="ECO:0000256" key="2">
    <source>
        <dbReference type="ARBA" id="ARBA00023015"/>
    </source>
</evidence>
<dbReference type="SUPFAM" id="SSF88946">
    <property type="entry name" value="Sigma2 domain of RNA polymerase sigma factors"/>
    <property type="match status" value="1"/>
</dbReference>
<dbReference type="InterPro" id="IPR007627">
    <property type="entry name" value="RNA_pol_sigma70_r2"/>
</dbReference>
<feature type="domain" description="RNA polymerase sigma-70 region 2" evidence="5">
    <location>
        <begin position="114"/>
        <end position="177"/>
    </location>
</feature>
<dbReference type="InterPro" id="IPR013249">
    <property type="entry name" value="RNA_pol_sigma70_r4_t2"/>
</dbReference>
<evidence type="ECO:0000256" key="3">
    <source>
        <dbReference type="ARBA" id="ARBA00023082"/>
    </source>
</evidence>
<dbReference type="SUPFAM" id="SSF88659">
    <property type="entry name" value="Sigma3 and sigma4 domains of RNA polymerase sigma factors"/>
    <property type="match status" value="1"/>
</dbReference>
<evidence type="ECO:0000256" key="4">
    <source>
        <dbReference type="ARBA" id="ARBA00023163"/>
    </source>
</evidence>
<dbReference type="InterPro" id="IPR013325">
    <property type="entry name" value="RNA_pol_sigma_r2"/>
</dbReference>
<name>A0A212JWW7_9BACT</name>
<evidence type="ECO:0000259" key="5">
    <source>
        <dbReference type="Pfam" id="PF04542"/>
    </source>
</evidence>
<accession>A0A212JWW7</accession>
<dbReference type="CDD" id="cd06171">
    <property type="entry name" value="Sigma70_r4"/>
    <property type="match status" value="1"/>
</dbReference>
<dbReference type="Pfam" id="PF08281">
    <property type="entry name" value="Sigma70_r4_2"/>
    <property type="match status" value="1"/>
</dbReference>
<dbReference type="Pfam" id="PF04542">
    <property type="entry name" value="Sigma70_r2"/>
    <property type="match status" value="1"/>
</dbReference>
<gene>
    <name evidence="7" type="ORF">KL86DYS1_30671</name>
</gene>
<dbReference type="Gene3D" id="1.10.1740.10">
    <property type="match status" value="1"/>
</dbReference>
<evidence type="ECO:0000256" key="1">
    <source>
        <dbReference type="ARBA" id="ARBA00010641"/>
    </source>
</evidence>
<dbReference type="InterPro" id="IPR013324">
    <property type="entry name" value="RNA_pol_sigma_r3/r4-like"/>
</dbReference>
<organism evidence="7">
    <name type="scientific">uncultured Dysgonomonas sp</name>
    <dbReference type="NCBI Taxonomy" id="206096"/>
    <lineage>
        <taxon>Bacteria</taxon>
        <taxon>Pseudomonadati</taxon>
        <taxon>Bacteroidota</taxon>
        <taxon>Bacteroidia</taxon>
        <taxon>Bacteroidales</taxon>
        <taxon>Dysgonomonadaceae</taxon>
        <taxon>Dysgonomonas</taxon>
        <taxon>environmental samples</taxon>
    </lineage>
</organism>
<dbReference type="PANTHER" id="PTHR43133">
    <property type="entry name" value="RNA POLYMERASE ECF-TYPE SIGMA FACTO"/>
    <property type="match status" value="1"/>
</dbReference>
<dbReference type="PANTHER" id="PTHR43133:SF46">
    <property type="entry name" value="RNA POLYMERASE SIGMA-70 FACTOR ECF SUBFAMILY"/>
    <property type="match status" value="1"/>
</dbReference>
<dbReference type="EMBL" id="FLUM01000003">
    <property type="protein sequence ID" value="SBW03795.1"/>
    <property type="molecule type" value="Genomic_DNA"/>
</dbReference>
<evidence type="ECO:0000313" key="7">
    <source>
        <dbReference type="EMBL" id="SBW03795.1"/>
    </source>
</evidence>
<sequence>MVNNFGVFILMTFLEKKNTSNLHFIFTYNRFFFLNPFLISVSEIVFNFSSFYYLRNICYSYHSIIYICITGKLNNFFTDRFFVMSKNDKSINEQELLAGLRKGKENAFSSIFAIYYKDLVLFAGNFIKDKAACEDTVQNIFLKLWDNRSNLEIGTSLKSYLLKSVRNSCLDEIRHQNVVGEHVAYSYRSNVLDNYDTENYILYSDLYDNLQLALSKLPEKDREAFELSRFEKLKYYEIAKKLDVSERTVEVRVSKAVKQLKVLLKDYFIIFLTFF</sequence>
<dbReference type="InterPro" id="IPR039425">
    <property type="entry name" value="RNA_pol_sigma-70-like"/>
</dbReference>
<dbReference type="Gene3D" id="1.10.10.10">
    <property type="entry name" value="Winged helix-like DNA-binding domain superfamily/Winged helix DNA-binding domain"/>
    <property type="match status" value="1"/>
</dbReference>
<dbReference type="AlphaFoldDB" id="A0A212JWW7"/>
<dbReference type="GO" id="GO:0003677">
    <property type="term" value="F:DNA binding"/>
    <property type="evidence" value="ECO:0007669"/>
    <property type="project" value="InterPro"/>
</dbReference>
<proteinExistence type="inferred from homology"/>
<feature type="domain" description="RNA polymerase sigma factor 70 region 4 type 2" evidence="6">
    <location>
        <begin position="208"/>
        <end position="260"/>
    </location>
</feature>
<reference evidence="7" key="1">
    <citation type="submission" date="2016-04" db="EMBL/GenBank/DDBJ databases">
        <authorList>
            <person name="Evans L.H."/>
            <person name="Alamgir A."/>
            <person name="Owens N."/>
            <person name="Weber N.D."/>
            <person name="Virtaneva K."/>
            <person name="Barbian K."/>
            <person name="Babar A."/>
            <person name="Rosenke K."/>
        </authorList>
    </citation>
    <scope>NUCLEOTIDE SEQUENCE</scope>
    <source>
        <strain evidence="7">86-1</strain>
    </source>
</reference>
<evidence type="ECO:0000259" key="6">
    <source>
        <dbReference type="Pfam" id="PF08281"/>
    </source>
</evidence>
<protein>
    <submittedName>
        <fullName evidence="7">RNA polymerase sigma-70 factor, expansion family 1 (Modular protein)</fullName>
    </submittedName>
</protein>